<dbReference type="EMBL" id="HBEF01019533">
    <property type="protein sequence ID" value="CAD8339909.1"/>
    <property type="molecule type" value="Transcribed_RNA"/>
</dbReference>
<gene>
    <name evidence="1" type="ORF">CAUS1442_LOCUS12042</name>
</gene>
<protein>
    <submittedName>
        <fullName evidence="1">Uncharacterized protein</fullName>
    </submittedName>
</protein>
<name>A0A7R9WZE2_9STRA</name>
<evidence type="ECO:0000313" key="1">
    <source>
        <dbReference type="EMBL" id="CAD8339909.1"/>
    </source>
</evidence>
<proteinExistence type="predicted"/>
<sequence length="131" mass="14782">MKQLASNDGQKMCQVRRLSECVCVEGRVSSRLLYSLESFLLWSALFKSTPPSCLARSLLLLLLLRATTKNETVENLLDWPLFVAFRCSSLAFSLLLVSARYEHNTQRLLDVAWAADCNEYSCDAVNADNSR</sequence>
<accession>A0A7R9WZE2</accession>
<reference evidence="1" key="1">
    <citation type="submission" date="2021-01" db="EMBL/GenBank/DDBJ databases">
        <authorList>
            <person name="Corre E."/>
            <person name="Pelletier E."/>
            <person name="Niang G."/>
            <person name="Scheremetjew M."/>
            <person name="Finn R."/>
            <person name="Kale V."/>
            <person name="Holt S."/>
            <person name="Cochrane G."/>
            <person name="Meng A."/>
            <person name="Brown T."/>
            <person name="Cohen L."/>
        </authorList>
    </citation>
    <scope>NUCLEOTIDE SEQUENCE</scope>
    <source>
        <strain evidence="1">CCMP3328</strain>
    </source>
</reference>
<dbReference type="AlphaFoldDB" id="A0A7R9WZE2"/>
<organism evidence="1">
    <name type="scientific">Craspedostauros australis</name>
    <dbReference type="NCBI Taxonomy" id="1486917"/>
    <lineage>
        <taxon>Eukaryota</taxon>
        <taxon>Sar</taxon>
        <taxon>Stramenopiles</taxon>
        <taxon>Ochrophyta</taxon>
        <taxon>Bacillariophyta</taxon>
        <taxon>Bacillariophyceae</taxon>
        <taxon>Bacillariophycidae</taxon>
        <taxon>Naviculales</taxon>
        <taxon>Naviculaceae</taxon>
        <taxon>Craspedostauros</taxon>
    </lineage>
</organism>